<evidence type="ECO:0000256" key="8">
    <source>
        <dbReference type="HAMAP-Rule" id="MF_00692"/>
    </source>
</evidence>
<evidence type="ECO:0000256" key="4">
    <source>
        <dbReference type="ARBA" id="ARBA00022723"/>
    </source>
</evidence>
<comment type="caution">
    <text evidence="9">The sequence shown here is derived from an EMBL/GenBank/DDBJ whole genome shotgun (WGS) entry which is preliminary data.</text>
</comment>
<comment type="catalytic activity">
    <reaction evidence="8">
        <text>L-histidyl-[protein] + UTP = N(tele)-(5'-uridylyl)-L-histidyl-[protein] + diphosphate</text>
        <dbReference type="Rhea" id="RHEA:83891"/>
        <dbReference type="Rhea" id="RHEA-COMP:9745"/>
        <dbReference type="Rhea" id="RHEA-COMP:20239"/>
        <dbReference type="ChEBI" id="CHEBI:29979"/>
        <dbReference type="ChEBI" id="CHEBI:33019"/>
        <dbReference type="ChEBI" id="CHEBI:46398"/>
        <dbReference type="ChEBI" id="CHEBI:233474"/>
    </reaction>
</comment>
<name>A0ABT0R2K4_9MICO</name>
<evidence type="ECO:0000256" key="6">
    <source>
        <dbReference type="ARBA" id="ARBA00022840"/>
    </source>
</evidence>
<keyword evidence="10" id="KW-1185">Reference proteome</keyword>
<comment type="cofactor">
    <cofactor evidence="8">
        <name>Mg(2+)</name>
        <dbReference type="ChEBI" id="CHEBI:18420"/>
    </cofactor>
    <cofactor evidence="8">
        <name>Mn(2+)</name>
        <dbReference type="ChEBI" id="CHEBI:29035"/>
    </cofactor>
</comment>
<feature type="binding site" evidence="8">
    <location>
        <position position="96"/>
    </location>
    <ligand>
        <name>ATP</name>
        <dbReference type="ChEBI" id="CHEBI:30616"/>
    </ligand>
</feature>
<evidence type="ECO:0000256" key="1">
    <source>
        <dbReference type="ARBA" id="ARBA00009747"/>
    </source>
</evidence>
<feature type="binding site" evidence="8">
    <location>
        <position position="184"/>
    </location>
    <ligand>
        <name>ATP</name>
        <dbReference type="ChEBI" id="CHEBI:30616"/>
    </ligand>
</feature>
<organism evidence="9 10">
    <name type="scientific">Brachybacterium equifaecis</name>
    <dbReference type="NCBI Taxonomy" id="2910770"/>
    <lineage>
        <taxon>Bacteria</taxon>
        <taxon>Bacillati</taxon>
        <taxon>Actinomycetota</taxon>
        <taxon>Actinomycetes</taxon>
        <taxon>Micrococcales</taxon>
        <taxon>Dermabacteraceae</taxon>
        <taxon>Brachybacterium</taxon>
    </lineage>
</organism>
<comment type="catalytic activity">
    <reaction evidence="8">
        <text>L-threonyl-[protein] + ATP = 3-O-(5'-adenylyl)-L-threonyl-[protein] + diphosphate</text>
        <dbReference type="Rhea" id="RHEA:54292"/>
        <dbReference type="Rhea" id="RHEA-COMP:11060"/>
        <dbReference type="Rhea" id="RHEA-COMP:13847"/>
        <dbReference type="ChEBI" id="CHEBI:30013"/>
        <dbReference type="ChEBI" id="CHEBI:30616"/>
        <dbReference type="ChEBI" id="CHEBI:33019"/>
        <dbReference type="ChEBI" id="CHEBI:138113"/>
        <dbReference type="EC" id="2.7.7.108"/>
    </reaction>
</comment>
<feature type="active site" description="Proton acceptor" evidence="8">
    <location>
        <position position="260"/>
    </location>
</feature>
<protein>
    <recommendedName>
        <fullName evidence="8">Protein nucleotidyltransferase YdiU</fullName>
        <ecNumber evidence="8">2.7.7.-</ecNumber>
    </recommendedName>
    <alternativeName>
        <fullName evidence="8">Protein adenylyltransferase YdiU</fullName>
        <ecNumber evidence="8">2.7.7.108</ecNumber>
    </alternativeName>
    <alternativeName>
        <fullName evidence="8">Protein uridylyltransferase YdiU</fullName>
        <ecNumber evidence="8">2.7.7.-</ecNumber>
    </alternativeName>
</protein>
<evidence type="ECO:0000256" key="7">
    <source>
        <dbReference type="ARBA" id="ARBA00022842"/>
    </source>
</evidence>
<dbReference type="Proteomes" id="UP001203761">
    <property type="component" value="Unassembled WGS sequence"/>
</dbReference>
<feature type="binding site" evidence="8">
    <location>
        <position position="132"/>
    </location>
    <ligand>
        <name>ATP</name>
        <dbReference type="ChEBI" id="CHEBI:30616"/>
    </ligand>
</feature>
<keyword evidence="6 8" id="KW-0067">ATP-binding</keyword>
<evidence type="ECO:0000256" key="3">
    <source>
        <dbReference type="ARBA" id="ARBA00022695"/>
    </source>
</evidence>
<comment type="catalytic activity">
    <reaction evidence="8">
        <text>L-tyrosyl-[protein] + ATP = O-(5'-adenylyl)-L-tyrosyl-[protein] + diphosphate</text>
        <dbReference type="Rhea" id="RHEA:54288"/>
        <dbReference type="Rhea" id="RHEA-COMP:10136"/>
        <dbReference type="Rhea" id="RHEA-COMP:13846"/>
        <dbReference type="ChEBI" id="CHEBI:30616"/>
        <dbReference type="ChEBI" id="CHEBI:33019"/>
        <dbReference type="ChEBI" id="CHEBI:46858"/>
        <dbReference type="ChEBI" id="CHEBI:83624"/>
        <dbReference type="EC" id="2.7.7.108"/>
    </reaction>
</comment>
<feature type="binding site" evidence="8">
    <location>
        <position position="191"/>
    </location>
    <ligand>
        <name>ATP</name>
        <dbReference type="ChEBI" id="CHEBI:30616"/>
    </ligand>
</feature>
<sequence>MEPILRQSYAAAVPELSVDWSAERPPRPALVQLQGDLARELGFDPEQLRTADGIRLLTGDLSAGKHDSGATEDRPRVTTAQVYAGFQFGQPSSVLGDGRAVLLGDLVDRAGRTRDLHLKGSGRTPFSRGGDGKAPLGPMLRELLVGEAMHALGIPTTRALAVIATGEQVQRRRPGGDPGAILVRTAASHLRVGTFQYAAWHHGPEVLGALTDYAISRHWPEAAGAERPALELLRSVIGAQARLVAQWMLVGFVHGVMNTDNMTISGETIDYGPCAFLDAYRADAVFSSIDHGGRYAYGNQPQIALWNLARFAETLLPLIDPDDPDRAVDLATEALETFTPLYEEAWARGMAAKVGVTLPEGAGAQETARALVEIRALAQELLGILEAEGADFTGSFRALADGGAAGLRARLSGAEQAAVSSAAQAAVSDAAQLADSDAAPPALDAWCGRRDALRAGSSDAQRAAADAAMLRANPVHIPRNRPLQAALDAAEDGDLAPFTRMLEAVTSPFEHRAHLADLAGPGAAEGPGAPDAGEFVTYCGT</sequence>
<keyword evidence="5 8" id="KW-0547">Nucleotide-binding</keyword>
<dbReference type="EC" id="2.7.7.108" evidence="8"/>
<dbReference type="EMBL" id="JAKNCJ010000007">
    <property type="protein sequence ID" value="MCL6423984.1"/>
    <property type="molecule type" value="Genomic_DNA"/>
</dbReference>
<evidence type="ECO:0000256" key="5">
    <source>
        <dbReference type="ARBA" id="ARBA00022741"/>
    </source>
</evidence>
<gene>
    <name evidence="8" type="primary">ydiU</name>
    <name evidence="8" type="synonym">selO</name>
    <name evidence="9" type="ORF">Bequi_11435</name>
</gene>
<keyword evidence="4 8" id="KW-0479">Metal-binding</keyword>
<comment type="function">
    <text evidence="8">Nucleotidyltransferase involved in the post-translational modification of proteins. It can catalyze the addition of adenosine monophosphate (AMP) or uridine monophosphate (UMP) to a protein, resulting in modifications known as AMPylation and UMPylation.</text>
</comment>
<keyword evidence="2 8" id="KW-0808">Transferase</keyword>
<feature type="binding site" evidence="8">
    <location>
        <position position="119"/>
    </location>
    <ligand>
        <name>ATP</name>
        <dbReference type="ChEBI" id="CHEBI:30616"/>
    </ligand>
</feature>
<accession>A0ABT0R2K4</accession>
<feature type="binding site" evidence="8">
    <location>
        <position position="98"/>
    </location>
    <ligand>
        <name>ATP</name>
        <dbReference type="ChEBI" id="CHEBI:30616"/>
    </ligand>
</feature>
<evidence type="ECO:0000256" key="2">
    <source>
        <dbReference type="ARBA" id="ARBA00022679"/>
    </source>
</evidence>
<comment type="catalytic activity">
    <reaction evidence="8">
        <text>L-seryl-[protein] + ATP = 3-O-(5'-adenylyl)-L-seryl-[protein] + diphosphate</text>
        <dbReference type="Rhea" id="RHEA:58120"/>
        <dbReference type="Rhea" id="RHEA-COMP:9863"/>
        <dbReference type="Rhea" id="RHEA-COMP:15073"/>
        <dbReference type="ChEBI" id="CHEBI:29999"/>
        <dbReference type="ChEBI" id="CHEBI:30616"/>
        <dbReference type="ChEBI" id="CHEBI:33019"/>
        <dbReference type="ChEBI" id="CHEBI:142516"/>
        <dbReference type="EC" id="2.7.7.108"/>
    </reaction>
</comment>
<feature type="binding site" evidence="8">
    <location>
        <position position="99"/>
    </location>
    <ligand>
        <name>ATP</name>
        <dbReference type="ChEBI" id="CHEBI:30616"/>
    </ligand>
</feature>
<keyword evidence="3 8" id="KW-0548">Nucleotidyltransferase</keyword>
<keyword evidence="8" id="KW-0464">Manganese</keyword>
<feature type="binding site" evidence="8">
    <location>
        <position position="270"/>
    </location>
    <ligand>
        <name>ATP</name>
        <dbReference type="ChEBI" id="CHEBI:30616"/>
    </ligand>
</feature>
<dbReference type="PANTHER" id="PTHR32057">
    <property type="entry name" value="PROTEIN ADENYLYLTRANSFERASE SELO, MITOCHONDRIAL"/>
    <property type="match status" value="1"/>
</dbReference>
<evidence type="ECO:0000313" key="9">
    <source>
        <dbReference type="EMBL" id="MCL6423984.1"/>
    </source>
</evidence>
<reference evidence="9" key="1">
    <citation type="submission" date="2022-02" db="EMBL/GenBank/DDBJ databases">
        <authorList>
            <person name="Lee M."/>
            <person name="Kim S.-J."/>
            <person name="Jung M.-Y."/>
        </authorList>
    </citation>
    <scope>NUCLEOTIDE SEQUENCE</scope>
    <source>
        <strain evidence="9">JHP9</strain>
    </source>
</reference>
<dbReference type="RefSeq" id="WP_249738067.1">
    <property type="nucleotide sequence ID" value="NZ_JAKNCJ010000007.1"/>
</dbReference>
<comment type="catalytic activity">
    <reaction evidence="8">
        <text>L-seryl-[protein] + UTP = O-(5'-uridylyl)-L-seryl-[protein] + diphosphate</text>
        <dbReference type="Rhea" id="RHEA:64604"/>
        <dbReference type="Rhea" id="RHEA-COMP:9863"/>
        <dbReference type="Rhea" id="RHEA-COMP:16635"/>
        <dbReference type="ChEBI" id="CHEBI:29999"/>
        <dbReference type="ChEBI" id="CHEBI:33019"/>
        <dbReference type="ChEBI" id="CHEBI:46398"/>
        <dbReference type="ChEBI" id="CHEBI:156051"/>
    </reaction>
</comment>
<dbReference type="InterPro" id="IPR003846">
    <property type="entry name" value="SelO"/>
</dbReference>
<dbReference type="EC" id="2.7.7.-" evidence="8"/>
<keyword evidence="7 8" id="KW-0460">Magnesium</keyword>
<dbReference type="HAMAP" id="MF_00692">
    <property type="entry name" value="SelO"/>
    <property type="match status" value="1"/>
</dbReference>
<comment type="catalytic activity">
    <reaction evidence="8">
        <text>L-tyrosyl-[protein] + UTP = O-(5'-uridylyl)-L-tyrosyl-[protein] + diphosphate</text>
        <dbReference type="Rhea" id="RHEA:83887"/>
        <dbReference type="Rhea" id="RHEA-COMP:10136"/>
        <dbReference type="Rhea" id="RHEA-COMP:20238"/>
        <dbReference type="ChEBI" id="CHEBI:33019"/>
        <dbReference type="ChEBI" id="CHEBI:46398"/>
        <dbReference type="ChEBI" id="CHEBI:46858"/>
        <dbReference type="ChEBI" id="CHEBI:90602"/>
    </reaction>
</comment>
<evidence type="ECO:0000313" key="10">
    <source>
        <dbReference type="Proteomes" id="UP001203761"/>
    </source>
</evidence>
<dbReference type="Pfam" id="PF02696">
    <property type="entry name" value="SelO"/>
    <property type="match status" value="1"/>
</dbReference>
<dbReference type="NCBIfam" id="NF000658">
    <property type="entry name" value="PRK00029.1"/>
    <property type="match status" value="1"/>
</dbReference>
<feature type="binding site" evidence="8">
    <location>
        <position position="270"/>
    </location>
    <ligand>
        <name>Mg(2+)</name>
        <dbReference type="ChEBI" id="CHEBI:18420"/>
    </ligand>
</feature>
<comment type="similarity">
    <text evidence="1 8">Belongs to the SELO family.</text>
</comment>
<feature type="binding site" evidence="8">
    <location>
        <position position="261"/>
    </location>
    <ligand>
        <name>Mg(2+)</name>
        <dbReference type="ChEBI" id="CHEBI:18420"/>
    </ligand>
</feature>
<proteinExistence type="inferred from homology"/>
<feature type="binding site" evidence="8">
    <location>
        <position position="131"/>
    </location>
    <ligand>
        <name>ATP</name>
        <dbReference type="ChEBI" id="CHEBI:30616"/>
    </ligand>
</feature>
<dbReference type="PANTHER" id="PTHR32057:SF14">
    <property type="entry name" value="PROTEIN ADENYLYLTRANSFERASE SELO, MITOCHONDRIAL"/>
    <property type="match status" value="1"/>
</dbReference>